<dbReference type="EMBL" id="JBHTIU010000004">
    <property type="protein sequence ID" value="MFD0867876.1"/>
    <property type="molecule type" value="Genomic_DNA"/>
</dbReference>
<dbReference type="InterPro" id="IPR000600">
    <property type="entry name" value="ROK"/>
</dbReference>
<comment type="function">
    <text evidence="1">Transcriptional repressor of xylose-utilizing enzymes.</text>
</comment>
<dbReference type="PROSITE" id="PS01125">
    <property type="entry name" value="ROK"/>
    <property type="match status" value="1"/>
</dbReference>
<evidence type="ECO:0000256" key="1">
    <source>
        <dbReference type="ARBA" id="ARBA00002486"/>
    </source>
</evidence>
<dbReference type="Gene3D" id="1.10.10.10">
    <property type="entry name" value="Winged helix-like DNA-binding domain superfamily/Winged helix DNA-binding domain"/>
    <property type="match status" value="1"/>
</dbReference>
<comment type="caution">
    <text evidence="4">The sequence shown here is derived from an EMBL/GenBank/DDBJ whole genome shotgun (WGS) entry which is preliminary data.</text>
</comment>
<evidence type="ECO:0000256" key="2">
    <source>
        <dbReference type="ARBA" id="ARBA00006479"/>
    </source>
</evidence>
<keyword evidence="5" id="KW-1185">Reference proteome</keyword>
<dbReference type="RefSeq" id="WP_191964373.1">
    <property type="nucleotide sequence ID" value="NZ_JBHTIU010000004.1"/>
</dbReference>
<gene>
    <name evidence="4" type="ORF">ACFQ03_01765</name>
</gene>
<dbReference type="Proteomes" id="UP001597120">
    <property type="component" value="Unassembled WGS sequence"/>
</dbReference>
<dbReference type="InterPro" id="IPR036388">
    <property type="entry name" value="WH-like_DNA-bd_sf"/>
</dbReference>
<dbReference type="SUPFAM" id="SSF46785">
    <property type="entry name" value="Winged helix' DNA-binding domain"/>
    <property type="match status" value="1"/>
</dbReference>
<comment type="similarity">
    <text evidence="2">Belongs to the ROK (NagC/XylR) family.</text>
</comment>
<evidence type="ECO:0000313" key="4">
    <source>
        <dbReference type="EMBL" id="MFD0867876.1"/>
    </source>
</evidence>
<dbReference type="Pfam" id="PF13412">
    <property type="entry name" value="HTH_24"/>
    <property type="match status" value="1"/>
</dbReference>
<organism evidence="4 5">
    <name type="scientific">Paenibacillus residui</name>
    <dbReference type="NCBI Taxonomy" id="629724"/>
    <lineage>
        <taxon>Bacteria</taxon>
        <taxon>Bacillati</taxon>
        <taxon>Bacillota</taxon>
        <taxon>Bacilli</taxon>
        <taxon>Bacillales</taxon>
        <taxon>Paenibacillaceae</taxon>
        <taxon>Paenibacillus</taxon>
    </lineage>
</organism>
<dbReference type="Gene3D" id="3.30.420.40">
    <property type="match status" value="2"/>
</dbReference>
<dbReference type="PANTHER" id="PTHR18964:SF149">
    <property type="entry name" value="BIFUNCTIONAL UDP-N-ACETYLGLUCOSAMINE 2-EPIMERASE_N-ACETYLMANNOSAMINE KINASE"/>
    <property type="match status" value="1"/>
</dbReference>
<keyword evidence="3" id="KW-0119">Carbohydrate metabolism</keyword>
<name>A0ABW3D5T4_9BACL</name>
<dbReference type="Pfam" id="PF00480">
    <property type="entry name" value="ROK"/>
    <property type="match status" value="1"/>
</dbReference>
<evidence type="ECO:0000313" key="5">
    <source>
        <dbReference type="Proteomes" id="UP001597120"/>
    </source>
</evidence>
<evidence type="ECO:0000256" key="3">
    <source>
        <dbReference type="ARBA" id="ARBA00022629"/>
    </source>
</evidence>
<dbReference type="InterPro" id="IPR043129">
    <property type="entry name" value="ATPase_NBD"/>
</dbReference>
<sequence length="390" mass="43038">MQTNKSKTASSKLLKSINQQRVLRLIFTEGPITRVELAEKTGLTQQTITNIVNRLLQDDVLQELNPVASNGGRKPVPLMVKSENLYAIGVEIAVRYVRGTLMDFRRRPVKEIVVDVPVYNNDEHPVLYIRQVVDELLGHVTHRNQLKGIGCSIQGLVDSKRGVVIYSPGLRWRQFPLQERLEAAYGLPVYLENDANLLALVENLNGRLADSPNNLTIKLDYGIGGAIVANGQLLAGMRHVAGEFGHYKAFDGEDARQCHCGAKGCLTTFASASGLKRNGGYTPEELKQALEADEPEAVRLFGKVEAAVGRAIGNVITILNPNHVLLTGKMIDVLGERLIPALNRRIMETVPESCREVELVYLPRTPDESSSAVGLVMNHFFDVPLDKFSI</sequence>
<dbReference type="PANTHER" id="PTHR18964">
    <property type="entry name" value="ROK (REPRESSOR, ORF, KINASE) FAMILY"/>
    <property type="match status" value="1"/>
</dbReference>
<protein>
    <submittedName>
        <fullName evidence="4">ROK family protein</fullName>
    </submittedName>
</protein>
<dbReference type="SUPFAM" id="SSF53067">
    <property type="entry name" value="Actin-like ATPase domain"/>
    <property type="match status" value="1"/>
</dbReference>
<accession>A0ABW3D5T4</accession>
<proteinExistence type="inferred from homology"/>
<reference evidence="5" key="1">
    <citation type="journal article" date="2019" name="Int. J. Syst. Evol. Microbiol.">
        <title>The Global Catalogue of Microorganisms (GCM) 10K type strain sequencing project: providing services to taxonomists for standard genome sequencing and annotation.</title>
        <authorList>
            <consortium name="The Broad Institute Genomics Platform"/>
            <consortium name="The Broad Institute Genome Sequencing Center for Infectious Disease"/>
            <person name="Wu L."/>
            <person name="Ma J."/>
        </authorList>
    </citation>
    <scope>NUCLEOTIDE SEQUENCE [LARGE SCALE GENOMIC DNA]</scope>
    <source>
        <strain evidence="5">CCUG 57263</strain>
    </source>
</reference>
<dbReference type="InterPro" id="IPR036390">
    <property type="entry name" value="WH_DNA-bd_sf"/>
</dbReference>
<keyword evidence="3" id="KW-0859">Xylose metabolism</keyword>
<dbReference type="InterPro" id="IPR049874">
    <property type="entry name" value="ROK_cs"/>
</dbReference>